<accession>A0AAV7NSE5</accession>
<reference evidence="1" key="1">
    <citation type="journal article" date="2022" name="bioRxiv">
        <title>Sequencing and chromosome-scale assembly of the giantPleurodeles waltlgenome.</title>
        <authorList>
            <person name="Brown T."/>
            <person name="Elewa A."/>
            <person name="Iarovenko S."/>
            <person name="Subramanian E."/>
            <person name="Araus A.J."/>
            <person name="Petzold A."/>
            <person name="Susuki M."/>
            <person name="Suzuki K.-i.T."/>
            <person name="Hayashi T."/>
            <person name="Toyoda A."/>
            <person name="Oliveira C."/>
            <person name="Osipova E."/>
            <person name="Leigh N.D."/>
            <person name="Simon A."/>
            <person name="Yun M.H."/>
        </authorList>
    </citation>
    <scope>NUCLEOTIDE SEQUENCE</scope>
    <source>
        <strain evidence="1">20211129_DDA</strain>
        <tissue evidence="1">Liver</tissue>
    </source>
</reference>
<protein>
    <submittedName>
        <fullName evidence="1">Uncharacterized protein</fullName>
    </submittedName>
</protein>
<evidence type="ECO:0000313" key="2">
    <source>
        <dbReference type="Proteomes" id="UP001066276"/>
    </source>
</evidence>
<sequence length="100" mass="11159">MEPSTECSNRFAPLADLITSNDDGKAMRIEETPNQVDKLGEDFVGTQLNHLRGEIVILRDYMISLSNMLYEKLDGITAIIGKIRKTSLVSEPEQPPVLLI</sequence>
<keyword evidence="2" id="KW-1185">Reference proteome</keyword>
<proteinExistence type="predicted"/>
<evidence type="ECO:0000313" key="1">
    <source>
        <dbReference type="EMBL" id="KAJ1115730.1"/>
    </source>
</evidence>
<gene>
    <name evidence="1" type="ORF">NDU88_003952</name>
</gene>
<comment type="caution">
    <text evidence="1">The sequence shown here is derived from an EMBL/GenBank/DDBJ whole genome shotgun (WGS) entry which is preliminary data.</text>
</comment>
<organism evidence="1 2">
    <name type="scientific">Pleurodeles waltl</name>
    <name type="common">Iberian ribbed newt</name>
    <dbReference type="NCBI Taxonomy" id="8319"/>
    <lineage>
        <taxon>Eukaryota</taxon>
        <taxon>Metazoa</taxon>
        <taxon>Chordata</taxon>
        <taxon>Craniata</taxon>
        <taxon>Vertebrata</taxon>
        <taxon>Euteleostomi</taxon>
        <taxon>Amphibia</taxon>
        <taxon>Batrachia</taxon>
        <taxon>Caudata</taxon>
        <taxon>Salamandroidea</taxon>
        <taxon>Salamandridae</taxon>
        <taxon>Pleurodelinae</taxon>
        <taxon>Pleurodeles</taxon>
    </lineage>
</organism>
<dbReference type="EMBL" id="JANPWB010000012">
    <property type="protein sequence ID" value="KAJ1115730.1"/>
    <property type="molecule type" value="Genomic_DNA"/>
</dbReference>
<dbReference type="AlphaFoldDB" id="A0AAV7NSE5"/>
<dbReference type="Proteomes" id="UP001066276">
    <property type="component" value="Chromosome 8"/>
</dbReference>
<name>A0AAV7NSE5_PLEWA</name>